<dbReference type="GO" id="GO:0006783">
    <property type="term" value="P:heme biosynthetic process"/>
    <property type="evidence" value="ECO:0007669"/>
    <property type="project" value="TreeGrafter"/>
</dbReference>
<dbReference type="InterPro" id="IPR026816">
    <property type="entry name" value="Flavodoxin_dom"/>
</dbReference>
<dbReference type="InterPro" id="IPR029039">
    <property type="entry name" value="Flavoprotein-like_sf"/>
</dbReference>
<accession>A0A0H1QZW0</accession>
<protein>
    <submittedName>
        <fullName evidence="2">Flavodoxin</fullName>
    </submittedName>
</protein>
<dbReference type="PROSITE" id="PS50902">
    <property type="entry name" value="FLAVODOXIN_LIKE"/>
    <property type="match status" value="1"/>
</dbReference>
<name>A0A0H1QZW0_9EURY</name>
<evidence type="ECO:0000313" key="2">
    <source>
        <dbReference type="EMBL" id="KLK88141.1"/>
    </source>
</evidence>
<dbReference type="RefSeq" id="WP_048181293.1">
    <property type="nucleotide sequence ID" value="NZ_JXOJ01000002.1"/>
</dbReference>
<dbReference type="Gene3D" id="3.40.50.360">
    <property type="match status" value="1"/>
</dbReference>
<gene>
    <name evidence="2" type="ORF">SZ63_03505</name>
</gene>
<keyword evidence="3" id="KW-1185">Reference proteome</keyword>
<dbReference type="OrthoDB" id="103611at2157"/>
<evidence type="ECO:0000259" key="1">
    <source>
        <dbReference type="PROSITE" id="PS50902"/>
    </source>
</evidence>
<dbReference type="Proteomes" id="UP000035301">
    <property type="component" value="Unassembled WGS sequence"/>
</dbReference>
<reference evidence="2 3" key="1">
    <citation type="journal article" date="2015" name="Int. J. Syst. Evol. Microbiol.">
        <title>Methanoculleus sediminis sp. nov., a methanogen from sediments near a submarine mud volcano.</title>
        <authorList>
            <person name="Chen S.C."/>
            <person name="Chen M.F."/>
            <person name="Lai M.C."/>
            <person name="Weng C.Y."/>
            <person name="Wu S.Y."/>
            <person name="Lin S."/>
            <person name="Yang T.F."/>
            <person name="Chen P.C."/>
        </authorList>
    </citation>
    <scope>NUCLEOTIDE SEQUENCE [LARGE SCALE GENOMIC DNA]</scope>
    <source>
        <strain evidence="2 3">S3Fa</strain>
    </source>
</reference>
<dbReference type="InterPro" id="IPR008254">
    <property type="entry name" value="Flavodoxin/NO_synth"/>
</dbReference>
<dbReference type="AlphaFoldDB" id="A0A0H1QZW0"/>
<dbReference type="SUPFAM" id="SSF52218">
    <property type="entry name" value="Flavoproteins"/>
    <property type="match status" value="1"/>
</dbReference>
<dbReference type="STRING" id="1550566.SZ63_03505"/>
<dbReference type="Pfam" id="PF12724">
    <property type="entry name" value="Flavodoxin_5"/>
    <property type="match status" value="1"/>
</dbReference>
<dbReference type="GO" id="GO:0010181">
    <property type="term" value="F:FMN binding"/>
    <property type="evidence" value="ECO:0007669"/>
    <property type="project" value="InterPro"/>
</dbReference>
<comment type="caution">
    <text evidence="2">The sequence shown here is derived from an EMBL/GenBank/DDBJ whole genome shotgun (WGS) entry which is preliminary data.</text>
</comment>
<dbReference type="InterPro" id="IPR052200">
    <property type="entry name" value="Protoporphyrinogen_IX_DH"/>
</dbReference>
<dbReference type="EMBL" id="JXOJ01000002">
    <property type="protein sequence ID" value="KLK88141.1"/>
    <property type="molecule type" value="Genomic_DNA"/>
</dbReference>
<feature type="domain" description="Flavodoxin-like" evidence="1">
    <location>
        <begin position="5"/>
        <end position="168"/>
    </location>
</feature>
<dbReference type="PANTHER" id="PTHR38030:SF2">
    <property type="entry name" value="PROTOPORPHYRINOGEN IX DEHYDROGENASE [QUINONE]"/>
    <property type="match status" value="1"/>
</dbReference>
<dbReference type="GO" id="GO:0070819">
    <property type="term" value="F:menaquinone-dependent protoporphyrinogen oxidase activity"/>
    <property type="evidence" value="ECO:0007669"/>
    <property type="project" value="TreeGrafter"/>
</dbReference>
<sequence>MADRILVAYATRYGSTAEVAEAIGEELRKAGVEVDVTPVDEVRDLSPYRAAVIGSPIYMGKWLPEPQVFIEKNQQRLRTIPVAYFSVGLTVTDRSPEILRKAEASMDAVRMLVNPVEVGIFPGKLESSGLSFTDRTIVKMIRAKTGDFRDWEIVRSWAQAVHRKLTAA</sequence>
<proteinExistence type="predicted"/>
<organism evidence="2 3">
    <name type="scientific">Methanoculleus sediminis</name>
    <dbReference type="NCBI Taxonomy" id="1550566"/>
    <lineage>
        <taxon>Archaea</taxon>
        <taxon>Methanobacteriati</taxon>
        <taxon>Methanobacteriota</taxon>
        <taxon>Stenosarchaea group</taxon>
        <taxon>Methanomicrobia</taxon>
        <taxon>Methanomicrobiales</taxon>
        <taxon>Methanomicrobiaceae</taxon>
        <taxon>Methanoculleus</taxon>
    </lineage>
</organism>
<dbReference type="PANTHER" id="PTHR38030">
    <property type="entry name" value="PROTOPORPHYRINOGEN IX DEHYDROGENASE [MENAQUINONE]"/>
    <property type="match status" value="1"/>
</dbReference>
<evidence type="ECO:0000313" key="3">
    <source>
        <dbReference type="Proteomes" id="UP000035301"/>
    </source>
</evidence>
<dbReference type="PATRIC" id="fig|1550566.3.peg.756"/>